<feature type="transmembrane region" description="Helical" evidence="7">
    <location>
        <begin position="129"/>
        <end position="150"/>
    </location>
</feature>
<proteinExistence type="inferred from homology"/>
<dbReference type="EMBL" id="KZ678132">
    <property type="protein sequence ID" value="PSN69730.1"/>
    <property type="molecule type" value="Genomic_DNA"/>
</dbReference>
<name>A0A2T2NWF3_CORCC</name>
<feature type="transmembrane region" description="Helical" evidence="7">
    <location>
        <begin position="16"/>
        <end position="38"/>
    </location>
</feature>
<evidence type="ECO:0000313" key="9">
    <source>
        <dbReference type="EMBL" id="PSN69730.1"/>
    </source>
</evidence>
<dbReference type="Proteomes" id="UP000240883">
    <property type="component" value="Unassembled WGS sequence"/>
</dbReference>
<comment type="similarity">
    <text evidence="5">Belongs to the SAT4 family.</text>
</comment>
<dbReference type="InterPro" id="IPR049326">
    <property type="entry name" value="Rhodopsin_dom_fungi"/>
</dbReference>
<keyword evidence="3 7" id="KW-1133">Transmembrane helix</keyword>
<dbReference type="Pfam" id="PF20684">
    <property type="entry name" value="Fung_rhodopsin"/>
    <property type="match status" value="1"/>
</dbReference>
<evidence type="ECO:0000256" key="3">
    <source>
        <dbReference type="ARBA" id="ARBA00022989"/>
    </source>
</evidence>
<feature type="transmembrane region" description="Helical" evidence="7">
    <location>
        <begin position="93"/>
        <end position="117"/>
    </location>
</feature>
<dbReference type="PANTHER" id="PTHR33048:SF47">
    <property type="entry name" value="INTEGRAL MEMBRANE PROTEIN-RELATED"/>
    <property type="match status" value="1"/>
</dbReference>
<dbReference type="AlphaFoldDB" id="A0A2T2NWF3"/>
<dbReference type="GO" id="GO:0016020">
    <property type="term" value="C:membrane"/>
    <property type="evidence" value="ECO:0007669"/>
    <property type="project" value="UniProtKB-SubCell"/>
</dbReference>
<feature type="domain" description="Rhodopsin" evidence="8">
    <location>
        <begin position="34"/>
        <end position="270"/>
    </location>
</feature>
<dbReference type="STRING" id="1448308.A0A2T2NWF3"/>
<evidence type="ECO:0000256" key="1">
    <source>
        <dbReference type="ARBA" id="ARBA00004141"/>
    </source>
</evidence>
<evidence type="ECO:0000256" key="2">
    <source>
        <dbReference type="ARBA" id="ARBA00022692"/>
    </source>
</evidence>
<evidence type="ECO:0000256" key="4">
    <source>
        <dbReference type="ARBA" id="ARBA00023136"/>
    </source>
</evidence>
<evidence type="ECO:0000259" key="8">
    <source>
        <dbReference type="Pfam" id="PF20684"/>
    </source>
</evidence>
<comment type="subcellular location">
    <subcellularLocation>
        <location evidence="1">Membrane</location>
        <topology evidence="1">Multi-pass membrane protein</topology>
    </subcellularLocation>
</comment>
<reference evidence="9 10" key="1">
    <citation type="journal article" date="2018" name="Front. Microbiol.">
        <title>Genome-Wide Analysis of Corynespora cassiicola Leaf Fall Disease Putative Effectors.</title>
        <authorList>
            <person name="Lopez D."/>
            <person name="Ribeiro S."/>
            <person name="Label P."/>
            <person name="Fumanal B."/>
            <person name="Venisse J.S."/>
            <person name="Kohler A."/>
            <person name="de Oliveira R.R."/>
            <person name="Labutti K."/>
            <person name="Lipzen A."/>
            <person name="Lail K."/>
            <person name="Bauer D."/>
            <person name="Ohm R.A."/>
            <person name="Barry K.W."/>
            <person name="Spatafora J."/>
            <person name="Grigoriev I.V."/>
            <person name="Martin F.M."/>
            <person name="Pujade-Renaud V."/>
        </authorList>
    </citation>
    <scope>NUCLEOTIDE SEQUENCE [LARGE SCALE GENOMIC DNA]</scope>
    <source>
        <strain evidence="9 10">Philippines</strain>
    </source>
</reference>
<feature type="transmembrane region" description="Helical" evidence="7">
    <location>
        <begin position="50"/>
        <end position="73"/>
    </location>
</feature>
<evidence type="ECO:0000256" key="6">
    <source>
        <dbReference type="SAM" id="MobiDB-lite"/>
    </source>
</evidence>
<evidence type="ECO:0000256" key="7">
    <source>
        <dbReference type="SAM" id="Phobius"/>
    </source>
</evidence>
<gene>
    <name evidence="9" type="ORF">BS50DRAFT_631711</name>
</gene>
<organism evidence="9 10">
    <name type="scientific">Corynespora cassiicola Philippines</name>
    <dbReference type="NCBI Taxonomy" id="1448308"/>
    <lineage>
        <taxon>Eukaryota</taxon>
        <taxon>Fungi</taxon>
        <taxon>Dikarya</taxon>
        <taxon>Ascomycota</taxon>
        <taxon>Pezizomycotina</taxon>
        <taxon>Dothideomycetes</taxon>
        <taxon>Pleosporomycetidae</taxon>
        <taxon>Pleosporales</taxon>
        <taxon>Corynesporascaceae</taxon>
        <taxon>Corynespora</taxon>
    </lineage>
</organism>
<keyword evidence="4 7" id="KW-0472">Membrane</keyword>
<evidence type="ECO:0000313" key="10">
    <source>
        <dbReference type="Proteomes" id="UP000240883"/>
    </source>
</evidence>
<dbReference type="OrthoDB" id="444631at2759"/>
<protein>
    <recommendedName>
        <fullName evidence="8">Rhodopsin domain-containing protein</fullName>
    </recommendedName>
</protein>
<evidence type="ECO:0000256" key="5">
    <source>
        <dbReference type="ARBA" id="ARBA00038359"/>
    </source>
</evidence>
<keyword evidence="10" id="KW-1185">Reference proteome</keyword>
<sequence>MSSLSEEQLHENKGPHIIAIIATFTSVALIAVSLRLYTRMKIVNNPSHEDLTILVALIFSIATSICQGFQVHYGMGRHLQTLTLDQVINSLKALFASIIMYNLGLTLTKVSILFQYLRIAFDSNVRKACWILMSITLFNCLSTFMTGVLSCYPVEKFWDDRISGGCLNKSALWFANAGINIFQDFSLVILPVFILRQLMLPRREKISLILILGLGGLAGIASILRLYSIYILSASEDVTWDNPGAATWSSVELNVGIICASLPTLRAFITKHFPHAFSSSFRSLYHAYPNSDPASGTTRNTRNSKYFSKKFRTKHNDFEVQDIESGVKQEPSQNNEG</sequence>
<dbReference type="PANTHER" id="PTHR33048">
    <property type="entry name" value="PTH11-LIKE INTEGRAL MEMBRANE PROTEIN (AFU_ORTHOLOGUE AFUA_5G11245)"/>
    <property type="match status" value="1"/>
</dbReference>
<keyword evidence="2 7" id="KW-0812">Transmembrane</keyword>
<feature type="region of interest" description="Disordered" evidence="6">
    <location>
        <begin position="317"/>
        <end position="337"/>
    </location>
</feature>
<accession>A0A2T2NWF3</accession>
<dbReference type="InterPro" id="IPR052337">
    <property type="entry name" value="SAT4-like"/>
</dbReference>
<feature type="transmembrane region" description="Helical" evidence="7">
    <location>
        <begin position="170"/>
        <end position="194"/>
    </location>
</feature>
<feature type="transmembrane region" description="Helical" evidence="7">
    <location>
        <begin position="206"/>
        <end position="231"/>
    </location>
</feature>